<evidence type="ECO:0000313" key="5">
    <source>
        <dbReference type="Proteomes" id="UP000522007"/>
    </source>
</evidence>
<dbReference type="PROSITE" id="PS50005">
    <property type="entry name" value="TPR"/>
    <property type="match status" value="1"/>
</dbReference>
<dbReference type="SMART" id="SM00028">
    <property type="entry name" value="TPR"/>
    <property type="match status" value="4"/>
</dbReference>
<evidence type="ECO:0000256" key="2">
    <source>
        <dbReference type="ARBA" id="ARBA00022803"/>
    </source>
</evidence>
<evidence type="ECO:0008006" key="6">
    <source>
        <dbReference type="Google" id="ProtNLM"/>
    </source>
</evidence>
<organism evidence="4 5">
    <name type="scientific">Listeria welshimeri</name>
    <dbReference type="NCBI Taxonomy" id="1643"/>
    <lineage>
        <taxon>Bacteria</taxon>
        <taxon>Bacillati</taxon>
        <taxon>Bacillota</taxon>
        <taxon>Bacilli</taxon>
        <taxon>Bacillales</taxon>
        <taxon>Listeriaceae</taxon>
        <taxon>Listeria</taxon>
    </lineage>
</organism>
<gene>
    <name evidence="4" type="ORF">HB853_07820</name>
</gene>
<accession>A0A7X0T6X0</accession>
<dbReference type="SUPFAM" id="SSF48452">
    <property type="entry name" value="TPR-like"/>
    <property type="match status" value="2"/>
</dbReference>
<dbReference type="InterPro" id="IPR051012">
    <property type="entry name" value="CellSynth/LPSAsmb/PSIAsmb"/>
</dbReference>
<dbReference type="Proteomes" id="UP000522007">
    <property type="component" value="Unassembled WGS sequence"/>
</dbReference>
<sequence>MEKDKKTTAKIYPFYPNGQFYFERGVEAFRDQKIKEAIRYLVRASELEPGEPVILCQLAICYTEIGQFHKSNQLLRDILEKRLGNMDYCYYFIANNFAYMKDYRRALQYANRYLETAADGDYAEEAKDLIEVLLEETPFGETIENGFSKLEQEFYSYKKEINRYLAEEDSASACDILKKVIDEKPNFWPAYNQLAALYFEQLKEAEGVKVLSDLISRNPGNLLGLCDLFIYHFYKGNREEADSLYLELRDVLPVLSHHKEKLGLIHAMMGDYEEADDLLEQVADLEVTERSKYNYYRAKAAYYLGDVEGAKMFWHSFLECDLYEDVRFPWEREVDLSNDTRLVLEMLQSENDMTHLLGVYAMTISANRPEFVLFHPLLNMSNWSYMEHLMFTNFDYFPDGDVEQNCYLIMKAMDILREKGILLNTENLPLYERLFSLVLMENRKELILGRYTIETVTSAIAKLFLPEMKLALVDEFEYSKCARDIEQVLSR</sequence>
<dbReference type="InterPro" id="IPR019734">
    <property type="entry name" value="TPR_rpt"/>
</dbReference>
<dbReference type="PANTHER" id="PTHR45586:SF1">
    <property type="entry name" value="LIPOPOLYSACCHARIDE ASSEMBLY PROTEIN B"/>
    <property type="match status" value="1"/>
</dbReference>
<reference evidence="4 5" key="1">
    <citation type="submission" date="2020-03" db="EMBL/GenBank/DDBJ databases">
        <title>Soil Listeria distribution.</title>
        <authorList>
            <person name="Liao J."/>
            <person name="Wiedmann M."/>
        </authorList>
    </citation>
    <scope>NUCLEOTIDE SEQUENCE [LARGE SCALE GENOMIC DNA]</scope>
    <source>
        <strain evidence="4 5">FSL L7-1829</strain>
    </source>
</reference>
<dbReference type="PANTHER" id="PTHR45586">
    <property type="entry name" value="TPR REPEAT-CONTAINING PROTEIN PA4667"/>
    <property type="match status" value="1"/>
</dbReference>
<evidence type="ECO:0000256" key="3">
    <source>
        <dbReference type="PROSITE-ProRule" id="PRU00339"/>
    </source>
</evidence>
<evidence type="ECO:0000313" key="4">
    <source>
        <dbReference type="EMBL" id="MBC1322850.1"/>
    </source>
</evidence>
<keyword evidence="1" id="KW-0677">Repeat</keyword>
<protein>
    <recommendedName>
        <fullName evidence="6">Tetratricopeptide repeat protein</fullName>
    </recommendedName>
</protein>
<comment type="caution">
    <text evidence="4">The sequence shown here is derived from an EMBL/GenBank/DDBJ whole genome shotgun (WGS) entry which is preliminary data.</text>
</comment>
<feature type="repeat" description="TPR" evidence="3">
    <location>
        <begin position="18"/>
        <end position="51"/>
    </location>
</feature>
<name>A0A7X0T6X0_LISWE</name>
<dbReference type="Gene3D" id="1.25.40.10">
    <property type="entry name" value="Tetratricopeptide repeat domain"/>
    <property type="match status" value="2"/>
</dbReference>
<dbReference type="EMBL" id="JAAROP010000006">
    <property type="protein sequence ID" value="MBC1322850.1"/>
    <property type="molecule type" value="Genomic_DNA"/>
</dbReference>
<proteinExistence type="predicted"/>
<dbReference type="AlphaFoldDB" id="A0A7X0T6X0"/>
<evidence type="ECO:0000256" key="1">
    <source>
        <dbReference type="ARBA" id="ARBA00022737"/>
    </source>
</evidence>
<keyword evidence="2 3" id="KW-0802">TPR repeat</keyword>
<dbReference type="InterPro" id="IPR011990">
    <property type="entry name" value="TPR-like_helical_dom_sf"/>
</dbReference>